<sequence length="217" mass="23021">MPSDGLAGLLVGPSQTTNLQSDSLETATADNLRDLLVEITEAPVGNIIGEENTADPTTNDLLDLLTKYILVLSTAETTNTDSLLYLLDPSAITTQNTVTATTTTAEASTEDLLADLLRSSKTVPTAPTQTSTDDGDRECCLLDDGCGENYESNRCRSSFCCDEGPTGQGRVCSDRVNESDCASDEELSLTENAAGTQTVAWMAMNLRSVWHPSAATK</sequence>
<protein>
    <submittedName>
        <fullName evidence="1">Uncharacterized protein</fullName>
    </submittedName>
</protein>
<dbReference type="Proteomes" id="UP000054560">
    <property type="component" value="Unassembled WGS sequence"/>
</dbReference>
<organism evidence="1 2">
    <name type="scientific">Sphaeroforma arctica JP610</name>
    <dbReference type="NCBI Taxonomy" id="667725"/>
    <lineage>
        <taxon>Eukaryota</taxon>
        <taxon>Ichthyosporea</taxon>
        <taxon>Ichthyophonida</taxon>
        <taxon>Sphaeroforma</taxon>
    </lineage>
</organism>
<evidence type="ECO:0000313" key="2">
    <source>
        <dbReference type="Proteomes" id="UP000054560"/>
    </source>
</evidence>
<evidence type="ECO:0000313" key="1">
    <source>
        <dbReference type="EMBL" id="KNC76363.1"/>
    </source>
</evidence>
<proteinExistence type="predicted"/>
<name>A0A0L0FJY7_9EUKA</name>
<reference evidence="1 2" key="1">
    <citation type="submission" date="2011-02" db="EMBL/GenBank/DDBJ databases">
        <title>The Genome Sequence of Sphaeroforma arctica JP610.</title>
        <authorList>
            <consortium name="The Broad Institute Genome Sequencing Platform"/>
            <person name="Russ C."/>
            <person name="Cuomo C."/>
            <person name="Young S.K."/>
            <person name="Zeng Q."/>
            <person name="Gargeya S."/>
            <person name="Alvarado L."/>
            <person name="Berlin A."/>
            <person name="Chapman S.B."/>
            <person name="Chen Z."/>
            <person name="Freedman E."/>
            <person name="Gellesch M."/>
            <person name="Goldberg J."/>
            <person name="Griggs A."/>
            <person name="Gujja S."/>
            <person name="Heilman E."/>
            <person name="Heiman D."/>
            <person name="Howarth C."/>
            <person name="Mehta T."/>
            <person name="Neiman D."/>
            <person name="Pearson M."/>
            <person name="Roberts A."/>
            <person name="Saif S."/>
            <person name="Shea T."/>
            <person name="Shenoy N."/>
            <person name="Sisk P."/>
            <person name="Stolte C."/>
            <person name="Sykes S."/>
            <person name="White J."/>
            <person name="Yandava C."/>
            <person name="Burger G."/>
            <person name="Gray M.W."/>
            <person name="Holland P.W.H."/>
            <person name="King N."/>
            <person name="Lang F.B.F."/>
            <person name="Roger A.J."/>
            <person name="Ruiz-Trillo I."/>
            <person name="Haas B."/>
            <person name="Nusbaum C."/>
            <person name="Birren B."/>
        </authorList>
    </citation>
    <scope>NUCLEOTIDE SEQUENCE [LARGE SCALE GENOMIC DNA]</scope>
    <source>
        <strain evidence="1 2">JP610</strain>
    </source>
</reference>
<dbReference type="AlphaFoldDB" id="A0A0L0FJY7"/>
<dbReference type="EMBL" id="KQ243138">
    <property type="protein sequence ID" value="KNC76363.1"/>
    <property type="molecule type" value="Genomic_DNA"/>
</dbReference>
<accession>A0A0L0FJY7</accession>
<gene>
    <name evidence="1" type="ORF">SARC_11133</name>
</gene>
<dbReference type="RefSeq" id="XP_014150265.1">
    <property type="nucleotide sequence ID" value="XM_014294790.1"/>
</dbReference>
<dbReference type="GeneID" id="25911637"/>
<keyword evidence="2" id="KW-1185">Reference proteome</keyword>